<dbReference type="AlphaFoldDB" id="A0ABD1AHI7"/>
<dbReference type="InterPro" id="IPR017930">
    <property type="entry name" value="Myb_dom"/>
</dbReference>
<evidence type="ECO:0000313" key="9">
    <source>
        <dbReference type="Proteomes" id="UP001558713"/>
    </source>
</evidence>
<evidence type="ECO:0000313" key="8">
    <source>
        <dbReference type="EMBL" id="KAL1206218.1"/>
    </source>
</evidence>
<organism evidence="8 9">
    <name type="scientific">Cardamine amara subsp. amara</name>
    <dbReference type="NCBI Taxonomy" id="228776"/>
    <lineage>
        <taxon>Eukaryota</taxon>
        <taxon>Viridiplantae</taxon>
        <taxon>Streptophyta</taxon>
        <taxon>Embryophyta</taxon>
        <taxon>Tracheophyta</taxon>
        <taxon>Spermatophyta</taxon>
        <taxon>Magnoliopsida</taxon>
        <taxon>eudicotyledons</taxon>
        <taxon>Gunneridae</taxon>
        <taxon>Pentapetalae</taxon>
        <taxon>rosids</taxon>
        <taxon>malvids</taxon>
        <taxon>Brassicales</taxon>
        <taxon>Brassicaceae</taxon>
        <taxon>Cardamineae</taxon>
        <taxon>Cardamine</taxon>
    </lineage>
</organism>
<dbReference type="Pfam" id="PF26575">
    <property type="entry name" value="HHO5_N"/>
    <property type="match status" value="1"/>
</dbReference>
<dbReference type="InterPro" id="IPR006447">
    <property type="entry name" value="Myb_dom_plants"/>
</dbReference>
<keyword evidence="4" id="KW-0804">Transcription</keyword>
<evidence type="ECO:0000259" key="7">
    <source>
        <dbReference type="PROSITE" id="PS51294"/>
    </source>
</evidence>
<dbReference type="GO" id="GO:0005634">
    <property type="term" value="C:nucleus"/>
    <property type="evidence" value="ECO:0007669"/>
    <property type="project" value="UniProtKB-SubCell"/>
</dbReference>
<feature type="compositionally biased region" description="Acidic residues" evidence="6">
    <location>
        <begin position="97"/>
        <end position="112"/>
    </location>
</feature>
<evidence type="ECO:0000256" key="1">
    <source>
        <dbReference type="ARBA" id="ARBA00004123"/>
    </source>
</evidence>
<feature type="region of interest" description="Disordered" evidence="6">
    <location>
        <begin position="94"/>
        <end position="124"/>
    </location>
</feature>
<evidence type="ECO:0000256" key="6">
    <source>
        <dbReference type="SAM" id="MobiDB-lite"/>
    </source>
</evidence>
<name>A0ABD1AHI7_CARAN</name>
<feature type="domain" description="HTH myb-type" evidence="7">
    <location>
        <begin position="215"/>
        <end position="275"/>
    </location>
</feature>
<keyword evidence="9" id="KW-1185">Reference proteome</keyword>
<dbReference type="Proteomes" id="UP001558713">
    <property type="component" value="Unassembled WGS sequence"/>
</dbReference>
<evidence type="ECO:0000256" key="5">
    <source>
        <dbReference type="ARBA" id="ARBA00023242"/>
    </source>
</evidence>
<protein>
    <submittedName>
        <fullName evidence="8">Transcription factor HHO1</fullName>
    </submittedName>
</protein>
<dbReference type="NCBIfam" id="TIGR01557">
    <property type="entry name" value="myb_SHAQKYF"/>
    <property type="match status" value="1"/>
</dbReference>
<feature type="region of interest" description="Disordered" evidence="6">
    <location>
        <begin position="341"/>
        <end position="376"/>
    </location>
</feature>
<proteinExistence type="predicted"/>
<evidence type="ECO:0000256" key="2">
    <source>
        <dbReference type="ARBA" id="ARBA00023015"/>
    </source>
</evidence>
<keyword evidence="3" id="KW-0238">DNA-binding</keyword>
<dbReference type="InterPro" id="IPR044787">
    <property type="entry name" value="HHO5-like"/>
</dbReference>
<dbReference type="EMBL" id="JBANAX010000506">
    <property type="protein sequence ID" value="KAL1206218.1"/>
    <property type="molecule type" value="Genomic_DNA"/>
</dbReference>
<dbReference type="PANTHER" id="PTHR31003">
    <property type="entry name" value="MYB FAMILY TRANSCRIPTION FACTOR"/>
    <property type="match status" value="1"/>
</dbReference>
<comment type="caution">
    <text evidence="8">The sequence shown here is derived from an EMBL/GenBank/DDBJ whole genome shotgun (WGS) entry which is preliminary data.</text>
</comment>
<reference evidence="8 9" key="1">
    <citation type="submission" date="2024-04" db="EMBL/GenBank/DDBJ databases">
        <title>Genome assembly C_amara_ONT_v2.</title>
        <authorList>
            <person name="Yant L."/>
            <person name="Moore C."/>
            <person name="Slenker M."/>
        </authorList>
    </citation>
    <scope>NUCLEOTIDE SEQUENCE [LARGE SCALE GENOMIC DNA]</scope>
    <source>
        <tissue evidence="8">Leaf</tissue>
    </source>
</reference>
<dbReference type="PANTHER" id="PTHR31003:SF20">
    <property type="entry name" value="TRANSCRIPTION FACTOR HHO1"/>
    <property type="match status" value="1"/>
</dbReference>
<accession>A0ABD1AHI7</accession>
<keyword evidence="2" id="KW-0805">Transcription regulation</keyword>
<dbReference type="GO" id="GO:0003677">
    <property type="term" value="F:DNA binding"/>
    <property type="evidence" value="ECO:0007669"/>
    <property type="project" value="UniProtKB-KW"/>
</dbReference>
<dbReference type="InterPro" id="IPR058673">
    <property type="entry name" value="HHO5-like_N"/>
</dbReference>
<comment type="subcellular location">
    <subcellularLocation>
        <location evidence="1">Nucleus</location>
    </subcellularLocation>
</comment>
<sequence>MIKNLSNMKNYHQKRERCCEYIEALEEERRKINVFQRELPLCLELVTQAIEAYKKEISGTTTENLYGQSECSEHTTGKCGRVLDLFIPIKHSSTSIEEVDDKDDEEEEDDDEHESHETDIDFDDKNMKSEWLKSVQLWNQSDTLLSNKSDRSQEETETVVEVIKGTNGAASGHQSPCHEMNNGKNDDIKSPATISSGGGQKTGTDKDGGGGGGRGQRKLRRCWSQELHRRFLNALKQLGGPHVATPKQIRELMKIDGLTNDEVKSHLQKYRLHTKRPSQTVANNRNSQTQHFVVVGGIWIPQTNNSTANAVASGETTTGIYGPMVSPLPSEWPSHPNFGRTISEDRSRGYNKGMIRCSSPAMSSSTRTKTKDAKIS</sequence>
<keyword evidence="5" id="KW-0539">Nucleus</keyword>
<dbReference type="GO" id="GO:0006355">
    <property type="term" value="P:regulation of DNA-templated transcription"/>
    <property type="evidence" value="ECO:0007669"/>
    <property type="project" value="UniProtKB-ARBA"/>
</dbReference>
<dbReference type="SUPFAM" id="SSF46689">
    <property type="entry name" value="Homeodomain-like"/>
    <property type="match status" value="1"/>
</dbReference>
<dbReference type="InterPro" id="IPR009057">
    <property type="entry name" value="Homeodomain-like_sf"/>
</dbReference>
<evidence type="ECO:0000256" key="4">
    <source>
        <dbReference type="ARBA" id="ARBA00023163"/>
    </source>
</evidence>
<dbReference type="Gene3D" id="1.10.10.60">
    <property type="entry name" value="Homeodomain-like"/>
    <property type="match status" value="1"/>
</dbReference>
<dbReference type="Pfam" id="PF00249">
    <property type="entry name" value="Myb_DNA-binding"/>
    <property type="match status" value="1"/>
</dbReference>
<feature type="region of interest" description="Disordered" evidence="6">
    <location>
        <begin position="166"/>
        <end position="218"/>
    </location>
</feature>
<evidence type="ECO:0000256" key="3">
    <source>
        <dbReference type="ARBA" id="ARBA00023125"/>
    </source>
</evidence>
<dbReference type="FunFam" id="1.10.10.60:FF:000002">
    <property type="entry name" value="Myb family transcription factor"/>
    <property type="match status" value="1"/>
</dbReference>
<feature type="compositionally biased region" description="Basic and acidic residues" evidence="6">
    <location>
        <begin position="113"/>
        <end position="124"/>
    </location>
</feature>
<gene>
    <name evidence="8" type="ORF">V5N11_018266</name>
</gene>
<dbReference type="InterPro" id="IPR001005">
    <property type="entry name" value="SANT/Myb"/>
</dbReference>
<dbReference type="PROSITE" id="PS51294">
    <property type="entry name" value="HTH_MYB"/>
    <property type="match status" value="1"/>
</dbReference>